<keyword evidence="2" id="KW-1185">Reference proteome</keyword>
<dbReference type="EMBL" id="BPLR01011602">
    <property type="protein sequence ID" value="GIY47612.1"/>
    <property type="molecule type" value="Genomic_DNA"/>
</dbReference>
<gene>
    <name evidence="1" type="ORF">CEXT_72751</name>
</gene>
<accession>A0AAV4TRQ5</accession>
<dbReference type="AlphaFoldDB" id="A0AAV4TRQ5"/>
<protein>
    <submittedName>
        <fullName evidence="1">Uncharacterized protein</fullName>
    </submittedName>
</protein>
<name>A0AAV4TRQ5_CAEEX</name>
<evidence type="ECO:0000313" key="1">
    <source>
        <dbReference type="EMBL" id="GIY47612.1"/>
    </source>
</evidence>
<reference evidence="1 2" key="1">
    <citation type="submission" date="2021-06" db="EMBL/GenBank/DDBJ databases">
        <title>Caerostris extrusa draft genome.</title>
        <authorList>
            <person name="Kono N."/>
            <person name="Arakawa K."/>
        </authorList>
    </citation>
    <scope>NUCLEOTIDE SEQUENCE [LARGE SCALE GENOMIC DNA]</scope>
</reference>
<evidence type="ECO:0000313" key="2">
    <source>
        <dbReference type="Proteomes" id="UP001054945"/>
    </source>
</evidence>
<organism evidence="1 2">
    <name type="scientific">Caerostris extrusa</name>
    <name type="common">Bark spider</name>
    <name type="synonym">Caerostris bankana</name>
    <dbReference type="NCBI Taxonomy" id="172846"/>
    <lineage>
        <taxon>Eukaryota</taxon>
        <taxon>Metazoa</taxon>
        <taxon>Ecdysozoa</taxon>
        <taxon>Arthropoda</taxon>
        <taxon>Chelicerata</taxon>
        <taxon>Arachnida</taxon>
        <taxon>Araneae</taxon>
        <taxon>Araneomorphae</taxon>
        <taxon>Entelegynae</taxon>
        <taxon>Araneoidea</taxon>
        <taxon>Araneidae</taxon>
        <taxon>Caerostris</taxon>
    </lineage>
</organism>
<dbReference type="Proteomes" id="UP001054945">
    <property type="component" value="Unassembled WGS sequence"/>
</dbReference>
<sequence length="158" mass="17940">MRKKNFQRTDWNRELAQPLPMIPRYRWGRLHSFRRFILYPWKRTFPKFRTTPIIPPLVPNALPLAELKLDPYVSQRIKCDFATLDASEKVTLAGNKSVPSKGVTLFQNAVLHGKAGGGKQRSPLSVLRQRSHSVLTASHMGGFNDSLCESQGELKVAK</sequence>
<proteinExistence type="predicted"/>
<comment type="caution">
    <text evidence="1">The sequence shown here is derived from an EMBL/GenBank/DDBJ whole genome shotgun (WGS) entry which is preliminary data.</text>
</comment>